<accession>A0A6C0DXZ2</accession>
<keyword evidence="1" id="KW-1133">Transmembrane helix</keyword>
<proteinExistence type="predicted"/>
<feature type="transmembrane region" description="Helical" evidence="1">
    <location>
        <begin position="27"/>
        <end position="50"/>
    </location>
</feature>
<sequence>MANRGTFNFIKNSNTFMEKHSSKITTVFLVITVISLILLVPSIMSLQAYMADSNIKENNKKTFIFIITQTAIFSVLTMISLCYWGYIALKIENKTALATVTSIIGLLLLVNAVVAIQSFVDNDTLKDTNTGTYIFIIVELCISILMLLLSSGYLIYDINNKVILCAVVFLVCILILTNSILSLITYMGNDSMKKKYRVSYTYVIVSLVMSTLTMIGSGIYCGYIIKTGKFTKFISQ</sequence>
<keyword evidence="1" id="KW-0812">Transmembrane</keyword>
<reference evidence="2" key="1">
    <citation type="journal article" date="2020" name="Nature">
        <title>Giant virus diversity and host interactions through global metagenomics.</title>
        <authorList>
            <person name="Schulz F."/>
            <person name="Roux S."/>
            <person name="Paez-Espino D."/>
            <person name="Jungbluth S."/>
            <person name="Walsh D.A."/>
            <person name="Denef V.J."/>
            <person name="McMahon K.D."/>
            <person name="Konstantinidis K.T."/>
            <person name="Eloe-Fadrosh E.A."/>
            <person name="Kyrpides N.C."/>
            <person name="Woyke T."/>
        </authorList>
    </citation>
    <scope>NUCLEOTIDE SEQUENCE</scope>
    <source>
        <strain evidence="2">GVMAG-M-3300023179-103</strain>
    </source>
</reference>
<feature type="transmembrane region" description="Helical" evidence="1">
    <location>
        <begin position="62"/>
        <end position="84"/>
    </location>
</feature>
<keyword evidence="1" id="KW-0472">Membrane</keyword>
<organism evidence="2">
    <name type="scientific">viral metagenome</name>
    <dbReference type="NCBI Taxonomy" id="1070528"/>
    <lineage>
        <taxon>unclassified sequences</taxon>
        <taxon>metagenomes</taxon>
        <taxon>organismal metagenomes</taxon>
    </lineage>
</organism>
<dbReference type="EMBL" id="MN739696">
    <property type="protein sequence ID" value="QHT21737.1"/>
    <property type="molecule type" value="Genomic_DNA"/>
</dbReference>
<feature type="transmembrane region" description="Helical" evidence="1">
    <location>
        <begin position="96"/>
        <end position="120"/>
    </location>
</feature>
<dbReference type="AlphaFoldDB" id="A0A6C0DXZ2"/>
<feature type="transmembrane region" description="Helical" evidence="1">
    <location>
        <begin position="132"/>
        <end position="156"/>
    </location>
</feature>
<feature type="transmembrane region" description="Helical" evidence="1">
    <location>
        <begin position="163"/>
        <end position="188"/>
    </location>
</feature>
<protein>
    <submittedName>
        <fullName evidence="2">Uncharacterized protein</fullName>
    </submittedName>
</protein>
<name>A0A6C0DXZ2_9ZZZZ</name>
<evidence type="ECO:0000313" key="2">
    <source>
        <dbReference type="EMBL" id="QHT21737.1"/>
    </source>
</evidence>
<feature type="transmembrane region" description="Helical" evidence="1">
    <location>
        <begin position="200"/>
        <end position="225"/>
    </location>
</feature>
<evidence type="ECO:0000256" key="1">
    <source>
        <dbReference type="SAM" id="Phobius"/>
    </source>
</evidence>